<proteinExistence type="predicted"/>
<evidence type="ECO:0000256" key="1">
    <source>
        <dbReference type="SAM" id="MobiDB-lite"/>
    </source>
</evidence>
<reference evidence="2 3" key="2">
    <citation type="journal article" date="2007" name="PLoS Biol.">
        <title>Principles of genome evolution in the Drosophila melanogaster species group.</title>
        <authorList>
            <person name="Ranz J.M."/>
            <person name="Maurin D."/>
            <person name="Chan Y.S."/>
            <person name="von Grotthuss M."/>
            <person name="Hillier L.W."/>
            <person name="Roote J."/>
            <person name="Ashburner M."/>
            <person name="Bergman C.M."/>
        </authorList>
    </citation>
    <scope>NUCLEOTIDE SEQUENCE [LARGE SCALE GENOMIC DNA]</scope>
    <source>
        <strain evidence="3">Tai18E2 / Tucson 14021-0261.01</strain>
    </source>
</reference>
<sequence>MNILQLKSKPADGKNNKAMSELKSNKDFRQFSDSLETCQRKRTPTQDSEFRIVEWAEWAGHLACGRIDIIAWPRQKFTGIHGTTTITTIVAGEA</sequence>
<dbReference type="Proteomes" id="UP000002282">
    <property type="component" value="Chromosome 3R"/>
</dbReference>
<dbReference type="KEGG" id="dya:Dyak_GE28672"/>
<gene>
    <name evidence="2" type="primary">Dyak\GE28672</name>
    <name evidence="2" type="synonym">GE28672</name>
    <name evidence="2" type="ORF">Dyak_GE28672</name>
</gene>
<name>A0A0R1EAF2_DROYA</name>
<dbReference type="EMBL" id="CM000160">
    <property type="protein sequence ID" value="KRK04370.1"/>
    <property type="molecule type" value="Genomic_DNA"/>
</dbReference>
<evidence type="ECO:0000313" key="2">
    <source>
        <dbReference type="EMBL" id="KRK04370.1"/>
    </source>
</evidence>
<dbReference type="AlphaFoldDB" id="A0A0R1EAF2"/>
<evidence type="ECO:0000313" key="3">
    <source>
        <dbReference type="Proteomes" id="UP000002282"/>
    </source>
</evidence>
<reference evidence="2 3" key="1">
    <citation type="journal article" date="2007" name="Nature">
        <title>Evolution of genes and genomes on the Drosophila phylogeny.</title>
        <authorList>
            <consortium name="Drosophila 12 Genomes Consortium"/>
            <person name="Clark A.G."/>
            <person name="Eisen M.B."/>
            <person name="Smith D.R."/>
            <person name="Bergman C.M."/>
            <person name="Oliver B."/>
            <person name="Markow T.A."/>
            <person name="Kaufman T.C."/>
            <person name="Kellis M."/>
            <person name="Gelbart W."/>
            <person name="Iyer V.N."/>
            <person name="Pollard D.A."/>
            <person name="Sackton T.B."/>
            <person name="Larracuente A.M."/>
            <person name="Singh N.D."/>
            <person name="Abad J.P."/>
            <person name="Abt D.N."/>
            <person name="Adryan B."/>
            <person name="Aguade M."/>
            <person name="Akashi H."/>
            <person name="Anderson W.W."/>
            <person name="Aquadro C.F."/>
            <person name="Ardell D.H."/>
            <person name="Arguello R."/>
            <person name="Artieri C.G."/>
            <person name="Barbash D.A."/>
            <person name="Barker D."/>
            <person name="Barsanti P."/>
            <person name="Batterham P."/>
            <person name="Batzoglou S."/>
            <person name="Begun D."/>
            <person name="Bhutkar A."/>
            <person name="Blanco E."/>
            <person name="Bosak S.A."/>
            <person name="Bradley R.K."/>
            <person name="Brand A.D."/>
            <person name="Brent M.R."/>
            <person name="Brooks A.N."/>
            <person name="Brown R.H."/>
            <person name="Butlin R.K."/>
            <person name="Caggese C."/>
            <person name="Calvi B.R."/>
            <person name="Bernardo de Carvalho A."/>
            <person name="Caspi A."/>
            <person name="Castrezana S."/>
            <person name="Celniker S.E."/>
            <person name="Chang J.L."/>
            <person name="Chapple C."/>
            <person name="Chatterji S."/>
            <person name="Chinwalla A."/>
            <person name="Civetta A."/>
            <person name="Clifton S.W."/>
            <person name="Comeron J.M."/>
            <person name="Costello J.C."/>
            <person name="Coyne J.A."/>
            <person name="Daub J."/>
            <person name="David R.G."/>
            <person name="Delcher A.L."/>
            <person name="Delehaunty K."/>
            <person name="Do C.B."/>
            <person name="Ebling H."/>
            <person name="Edwards K."/>
            <person name="Eickbush T."/>
            <person name="Evans J.D."/>
            <person name="Filipski A."/>
            <person name="Findeiss S."/>
            <person name="Freyhult E."/>
            <person name="Fulton L."/>
            <person name="Fulton R."/>
            <person name="Garcia A.C."/>
            <person name="Gardiner A."/>
            <person name="Garfield D.A."/>
            <person name="Garvin B.E."/>
            <person name="Gibson G."/>
            <person name="Gilbert D."/>
            <person name="Gnerre S."/>
            <person name="Godfrey J."/>
            <person name="Good R."/>
            <person name="Gotea V."/>
            <person name="Gravely B."/>
            <person name="Greenberg A.J."/>
            <person name="Griffiths-Jones S."/>
            <person name="Gross S."/>
            <person name="Guigo R."/>
            <person name="Gustafson E.A."/>
            <person name="Haerty W."/>
            <person name="Hahn M.W."/>
            <person name="Halligan D.L."/>
            <person name="Halpern A.L."/>
            <person name="Halter G.M."/>
            <person name="Han M.V."/>
            <person name="Heger A."/>
            <person name="Hillier L."/>
            <person name="Hinrichs A.S."/>
            <person name="Holmes I."/>
            <person name="Hoskins R.A."/>
            <person name="Hubisz M.J."/>
            <person name="Hultmark D."/>
            <person name="Huntley M.A."/>
            <person name="Jaffe D.B."/>
            <person name="Jagadeeshan S."/>
            <person name="Jeck W.R."/>
            <person name="Johnson J."/>
            <person name="Jones C.D."/>
            <person name="Jordan W.C."/>
            <person name="Karpen G.H."/>
            <person name="Kataoka E."/>
            <person name="Keightley P.D."/>
            <person name="Kheradpour P."/>
            <person name="Kirkness E.F."/>
            <person name="Koerich L.B."/>
            <person name="Kristiansen K."/>
            <person name="Kudrna D."/>
            <person name="Kulathinal R.J."/>
            <person name="Kumar S."/>
            <person name="Kwok R."/>
            <person name="Lander E."/>
            <person name="Langley C.H."/>
            <person name="Lapoint R."/>
            <person name="Lazzaro B.P."/>
            <person name="Lee S.J."/>
            <person name="Levesque L."/>
            <person name="Li R."/>
            <person name="Lin C.F."/>
            <person name="Lin M.F."/>
            <person name="Lindblad-Toh K."/>
            <person name="Llopart A."/>
            <person name="Long M."/>
            <person name="Low L."/>
            <person name="Lozovsky E."/>
            <person name="Lu J."/>
            <person name="Luo M."/>
            <person name="Machado C.A."/>
            <person name="Makalowski W."/>
            <person name="Marzo M."/>
            <person name="Matsuda M."/>
            <person name="Matzkin L."/>
            <person name="McAllister B."/>
            <person name="McBride C.S."/>
            <person name="McKernan B."/>
            <person name="McKernan K."/>
            <person name="Mendez-Lago M."/>
            <person name="Minx P."/>
            <person name="Mollenhauer M.U."/>
            <person name="Montooth K."/>
            <person name="Mount S.M."/>
            <person name="Mu X."/>
            <person name="Myers E."/>
            <person name="Negre B."/>
            <person name="Newfeld S."/>
            <person name="Nielsen R."/>
            <person name="Noor M.A."/>
            <person name="O'Grady P."/>
            <person name="Pachter L."/>
            <person name="Papaceit M."/>
            <person name="Parisi M.J."/>
            <person name="Parisi M."/>
            <person name="Parts L."/>
            <person name="Pedersen J.S."/>
            <person name="Pesole G."/>
            <person name="Phillippy A.M."/>
            <person name="Ponting C.P."/>
            <person name="Pop M."/>
            <person name="Porcelli D."/>
            <person name="Powell J.R."/>
            <person name="Prohaska S."/>
            <person name="Pruitt K."/>
            <person name="Puig M."/>
            <person name="Quesneville H."/>
            <person name="Ram K.R."/>
            <person name="Rand D."/>
            <person name="Rasmussen M.D."/>
            <person name="Reed L.K."/>
            <person name="Reenan R."/>
            <person name="Reily A."/>
            <person name="Remington K.A."/>
            <person name="Rieger T.T."/>
            <person name="Ritchie M.G."/>
            <person name="Robin C."/>
            <person name="Rogers Y.H."/>
            <person name="Rohde C."/>
            <person name="Rozas J."/>
            <person name="Rubenfield M.J."/>
            <person name="Ruiz A."/>
            <person name="Russo S."/>
            <person name="Salzberg S.L."/>
            <person name="Sanchez-Gracia A."/>
            <person name="Saranga D.J."/>
            <person name="Sato H."/>
            <person name="Schaeffer S.W."/>
            <person name="Schatz M.C."/>
            <person name="Schlenke T."/>
            <person name="Schwartz R."/>
            <person name="Segarra C."/>
            <person name="Singh R.S."/>
            <person name="Sirot L."/>
            <person name="Sirota M."/>
            <person name="Sisneros N.B."/>
            <person name="Smith C.D."/>
            <person name="Smith T.F."/>
            <person name="Spieth J."/>
            <person name="Stage D.E."/>
            <person name="Stark A."/>
            <person name="Stephan W."/>
            <person name="Strausberg R.L."/>
            <person name="Strempel S."/>
            <person name="Sturgill D."/>
            <person name="Sutton G."/>
            <person name="Sutton G.G."/>
            <person name="Tao W."/>
            <person name="Teichmann S."/>
            <person name="Tobari Y.N."/>
            <person name="Tomimura Y."/>
            <person name="Tsolas J.M."/>
            <person name="Valente V.L."/>
            <person name="Venter E."/>
            <person name="Venter J.C."/>
            <person name="Vicario S."/>
            <person name="Vieira F.G."/>
            <person name="Vilella A.J."/>
            <person name="Villasante A."/>
            <person name="Walenz B."/>
            <person name="Wang J."/>
            <person name="Wasserman M."/>
            <person name="Watts T."/>
            <person name="Wilson D."/>
            <person name="Wilson R.K."/>
            <person name="Wing R.A."/>
            <person name="Wolfner M.F."/>
            <person name="Wong A."/>
            <person name="Wong G.K."/>
            <person name="Wu C.I."/>
            <person name="Wu G."/>
            <person name="Yamamoto D."/>
            <person name="Yang H.P."/>
            <person name="Yang S.P."/>
            <person name="Yorke J.A."/>
            <person name="Yoshida K."/>
            <person name="Zdobnov E."/>
            <person name="Zhang P."/>
            <person name="Zhang Y."/>
            <person name="Zimin A.V."/>
            <person name="Baldwin J."/>
            <person name="Abdouelleil A."/>
            <person name="Abdulkadir J."/>
            <person name="Abebe A."/>
            <person name="Abera B."/>
            <person name="Abreu J."/>
            <person name="Acer S.C."/>
            <person name="Aftuck L."/>
            <person name="Alexander A."/>
            <person name="An P."/>
            <person name="Anderson E."/>
            <person name="Anderson S."/>
            <person name="Arachi H."/>
            <person name="Azer M."/>
            <person name="Bachantsang P."/>
            <person name="Barry A."/>
            <person name="Bayul T."/>
            <person name="Berlin A."/>
            <person name="Bessette D."/>
            <person name="Bloom T."/>
            <person name="Blye J."/>
            <person name="Boguslavskiy L."/>
            <person name="Bonnet C."/>
            <person name="Boukhgalter B."/>
            <person name="Bourzgui I."/>
            <person name="Brown A."/>
            <person name="Cahill P."/>
            <person name="Channer S."/>
            <person name="Cheshatsang Y."/>
            <person name="Chuda L."/>
            <person name="Citroen M."/>
            <person name="Collymore A."/>
            <person name="Cooke P."/>
            <person name="Costello M."/>
            <person name="D'Aco K."/>
            <person name="Daza R."/>
            <person name="De Haan G."/>
            <person name="DeGray S."/>
            <person name="DeMaso C."/>
            <person name="Dhargay N."/>
            <person name="Dooley K."/>
            <person name="Dooley E."/>
            <person name="Doricent M."/>
            <person name="Dorje P."/>
            <person name="Dorjee K."/>
            <person name="Dupes A."/>
            <person name="Elong R."/>
            <person name="Falk J."/>
            <person name="Farina A."/>
            <person name="Faro S."/>
            <person name="Ferguson D."/>
            <person name="Fisher S."/>
            <person name="Foley C.D."/>
            <person name="Franke A."/>
            <person name="Friedrich D."/>
            <person name="Gadbois L."/>
            <person name="Gearin G."/>
            <person name="Gearin C.R."/>
            <person name="Giannoukos G."/>
            <person name="Goode T."/>
            <person name="Graham J."/>
            <person name="Grandbois E."/>
            <person name="Grewal S."/>
            <person name="Gyaltsen K."/>
            <person name="Hafez N."/>
            <person name="Hagos B."/>
            <person name="Hall J."/>
            <person name="Henson C."/>
            <person name="Hollinger A."/>
            <person name="Honan T."/>
            <person name="Huard M.D."/>
            <person name="Hughes L."/>
            <person name="Hurhula B."/>
            <person name="Husby M.E."/>
            <person name="Kamat A."/>
            <person name="Kanga B."/>
            <person name="Kashin S."/>
            <person name="Khazanovich D."/>
            <person name="Kisner P."/>
            <person name="Lance K."/>
            <person name="Lara M."/>
            <person name="Lee W."/>
            <person name="Lennon N."/>
            <person name="Letendre F."/>
            <person name="LeVine R."/>
            <person name="Lipovsky A."/>
            <person name="Liu X."/>
            <person name="Liu J."/>
            <person name="Liu S."/>
            <person name="Lokyitsang T."/>
            <person name="Lokyitsang Y."/>
            <person name="Lubonja R."/>
            <person name="Lui A."/>
            <person name="MacDonald P."/>
            <person name="Magnisalis V."/>
            <person name="Maru K."/>
            <person name="Matthews C."/>
            <person name="McCusker W."/>
            <person name="McDonough S."/>
            <person name="Mehta T."/>
            <person name="Meldrim J."/>
            <person name="Meneus L."/>
            <person name="Mihai O."/>
            <person name="Mihalev A."/>
            <person name="Mihova T."/>
            <person name="Mittelman R."/>
            <person name="Mlenga V."/>
            <person name="Montmayeur A."/>
            <person name="Mulrain L."/>
            <person name="Navidi A."/>
            <person name="Naylor J."/>
            <person name="Negash T."/>
            <person name="Nguyen T."/>
            <person name="Nguyen N."/>
            <person name="Nicol R."/>
            <person name="Norbu C."/>
            <person name="Norbu N."/>
            <person name="Novod N."/>
            <person name="O'Neill B."/>
            <person name="Osman S."/>
            <person name="Markiewicz E."/>
            <person name="Oyono O.L."/>
            <person name="Patti C."/>
            <person name="Phunkhang P."/>
            <person name="Pierre F."/>
            <person name="Priest M."/>
            <person name="Raghuraman S."/>
            <person name="Rege F."/>
            <person name="Reyes R."/>
            <person name="Rise C."/>
            <person name="Rogov P."/>
            <person name="Ross K."/>
            <person name="Ryan E."/>
            <person name="Settipalli S."/>
            <person name="Shea T."/>
            <person name="Sherpa N."/>
            <person name="Shi L."/>
            <person name="Shih D."/>
            <person name="Sparrow T."/>
            <person name="Spaulding J."/>
            <person name="Stalker J."/>
            <person name="Stange-Thomann N."/>
            <person name="Stavropoulos S."/>
            <person name="Stone C."/>
            <person name="Strader C."/>
            <person name="Tesfaye S."/>
            <person name="Thomson T."/>
            <person name="Thoulutsang Y."/>
            <person name="Thoulutsang D."/>
            <person name="Topham K."/>
            <person name="Topping I."/>
            <person name="Tsamla T."/>
            <person name="Vassiliev H."/>
            <person name="Vo A."/>
            <person name="Wangchuk T."/>
            <person name="Wangdi T."/>
            <person name="Weiand M."/>
            <person name="Wilkinson J."/>
            <person name="Wilson A."/>
            <person name="Yadav S."/>
            <person name="Young G."/>
            <person name="Yu Q."/>
            <person name="Zembek L."/>
            <person name="Zhong D."/>
            <person name="Zimmer A."/>
            <person name="Zwirko Z."/>
            <person name="Jaffe D.B."/>
            <person name="Alvarez P."/>
            <person name="Brockman W."/>
            <person name="Butler J."/>
            <person name="Chin C."/>
            <person name="Gnerre S."/>
            <person name="Grabherr M."/>
            <person name="Kleber M."/>
            <person name="Mauceli E."/>
            <person name="MacCallum I."/>
        </authorList>
    </citation>
    <scope>NUCLEOTIDE SEQUENCE [LARGE SCALE GENOMIC DNA]</scope>
    <source>
        <strain evidence="3">Tai18E2 / Tucson 14021-0261.01</strain>
    </source>
</reference>
<feature type="region of interest" description="Disordered" evidence="1">
    <location>
        <begin position="1"/>
        <end position="26"/>
    </location>
</feature>
<organism evidence="2 3">
    <name type="scientific">Drosophila yakuba</name>
    <name type="common">Fruit fly</name>
    <dbReference type="NCBI Taxonomy" id="7245"/>
    <lineage>
        <taxon>Eukaryota</taxon>
        <taxon>Metazoa</taxon>
        <taxon>Ecdysozoa</taxon>
        <taxon>Arthropoda</taxon>
        <taxon>Hexapoda</taxon>
        <taxon>Insecta</taxon>
        <taxon>Pterygota</taxon>
        <taxon>Neoptera</taxon>
        <taxon>Endopterygota</taxon>
        <taxon>Diptera</taxon>
        <taxon>Brachycera</taxon>
        <taxon>Muscomorpha</taxon>
        <taxon>Ephydroidea</taxon>
        <taxon>Drosophilidae</taxon>
        <taxon>Drosophila</taxon>
        <taxon>Sophophora</taxon>
    </lineage>
</organism>
<keyword evidence="3" id="KW-1185">Reference proteome</keyword>
<protein>
    <submittedName>
        <fullName evidence="2">Uncharacterized protein</fullName>
    </submittedName>
</protein>
<accession>A0A0R1EAF2</accession>